<evidence type="ECO:0000313" key="2">
    <source>
        <dbReference type="Proteomes" id="UP000831787"/>
    </source>
</evidence>
<dbReference type="InterPro" id="IPR015422">
    <property type="entry name" value="PyrdxlP-dep_Trfase_small"/>
</dbReference>
<evidence type="ECO:0000313" key="1">
    <source>
        <dbReference type="EMBL" id="UOQ45914.1"/>
    </source>
</evidence>
<dbReference type="RefSeq" id="WP_244712837.1">
    <property type="nucleotide sequence ID" value="NZ_CP095073.1"/>
</dbReference>
<name>A0ABY4EQJ2_9BACI</name>
<accession>A0ABY4EQJ2</accession>
<gene>
    <name evidence="1" type="ORF">MUN89_08330</name>
</gene>
<proteinExistence type="predicted"/>
<dbReference type="EMBL" id="CP095073">
    <property type="protein sequence ID" value="UOQ45914.1"/>
    <property type="molecule type" value="Genomic_DNA"/>
</dbReference>
<dbReference type="SUPFAM" id="SSF53383">
    <property type="entry name" value="PLP-dependent transferases"/>
    <property type="match status" value="1"/>
</dbReference>
<dbReference type="Gene3D" id="3.90.1150.10">
    <property type="entry name" value="Aspartate Aminotransferase, domain 1"/>
    <property type="match status" value="1"/>
</dbReference>
<reference evidence="1 2" key="1">
    <citation type="submission" date="2022-04" db="EMBL/GenBank/DDBJ databases">
        <title>Halobacillus sp. isolated from saltern.</title>
        <authorList>
            <person name="Won M."/>
            <person name="Lee C.-M."/>
            <person name="Woen H.-Y."/>
            <person name="Kwon S.-W."/>
        </authorList>
    </citation>
    <scope>NUCLEOTIDE SEQUENCE [LARGE SCALE GENOMIC DNA]</scope>
    <source>
        <strain evidence="1 2">SSBR10-3</strain>
    </source>
</reference>
<dbReference type="Proteomes" id="UP000831787">
    <property type="component" value="Chromosome"/>
</dbReference>
<organism evidence="1 2">
    <name type="scientific">Halobacillus salinarum</name>
    <dbReference type="NCBI Taxonomy" id="2932257"/>
    <lineage>
        <taxon>Bacteria</taxon>
        <taxon>Bacillati</taxon>
        <taxon>Bacillota</taxon>
        <taxon>Bacilli</taxon>
        <taxon>Bacillales</taxon>
        <taxon>Bacillaceae</taxon>
        <taxon>Halobacillus</taxon>
    </lineage>
</organism>
<protein>
    <submittedName>
        <fullName evidence="1">Uncharacterized protein</fullName>
    </submittedName>
</protein>
<dbReference type="PANTHER" id="PTHR42858">
    <property type="entry name" value="AMINOTRANSFERASE"/>
    <property type="match status" value="1"/>
</dbReference>
<keyword evidence="2" id="KW-1185">Reference proteome</keyword>
<dbReference type="PANTHER" id="PTHR42858:SF1">
    <property type="entry name" value="LD15494P"/>
    <property type="match status" value="1"/>
</dbReference>
<sequence length="113" mass="13108">MYNAHIQKLRRQYKRKGSLLKKAYIEHLPKEAGFSGGESGFYSTIELPEQLTGKQLADYLVNKNVRVQETASMYLSKYRKENRIRLSVSQVKDRHIPLGIERISEGIQELLVK</sequence>
<dbReference type="InterPro" id="IPR015424">
    <property type="entry name" value="PyrdxlP-dep_Trfase"/>
</dbReference>